<dbReference type="InterPro" id="IPR027417">
    <property type="entry name" value="P-loop_NTPase"/>
</dbReference>
<dbReference type="GO" id="GO:0004252">
    <property type="term" value="F:serine-type endopeptidase activity"/>
    <property type="evidence" value="ECO:0007669"/>
    <property type="project" value="UniProtKB-EC"/>
</dbReference>
<organism evidence="2 3">
    <name type="scientific">Methylobacterium symbioticum</name>
    <dbReference type="NCBI Taxonomy" id="2584084"/>
    <lineage>
        <taxon>Bacteria</taxon>
        <taxon>Pseudomonadati</taxon>
        <taxon>Pseudomonadota</taxon>
        <taxon>Alphaproteobacteria</taxon>
        <taxon>Hyphomicrobiales</taxon>
        <taxon>Methylobacteriaceae</taxon>
        <taxon>Methylobacterium</taxon>
    </lineage>
</organism>
<dbReference type="AlphaFoldDB" id="A0A509EIH9"/>
<evidence type="ECO:0000313" key="3">
    <source>
        <dbReference type="Proteomes" id="UP000410984"/>
    </source>
</evidence>
<keyword evidence="2" id="KW-0378">Hydrolase</keyword>
<dbReference type="OrthoDB" id="5297432at2"/>
<evidence type="ECO:0000259" key="1">
    <source>
        <dbReference type="SMART" id="SM00382"/>
    </source>
</evidence>
<feature type="domain" description="AAA+ ATPase" evidence="1">
    <location>
        <begin position="314"/>
        <end position="463"/>
    </location>
</feature>
<reference evidence="2 3" key="1">
    <citation type="submission" date="2019-06" db="EMBL/GenBank/DDBJ databases">
        <authorList>
            <person name="Rodrigo-Torres L."/>
            <person name="Arahal R. D."/>
            <person name="Lucena T."/>
        </authorList>
    </citation>
    <scope>NUCLEOTIDE SEQUENCE [LARGE SCALE GENOMIC DNA]</scope>
    <source>
        <strain evidence="2 3">SB0023/3</strain>
    </source>
</reference>
<gene>
    <name evidence="2" type="primary">lon1</name>
    <name evidence="2" type="ORF">MET9862_04504</name>
</gene>
<dbReference type="PANTHER" id="PTHR10046">
    <property type="entry name" value="ATP DEPENDENT LON PROTEASE FAMILY MEMBER"/>
    <property type="match status" value="1"/>
</dbReference>
<dbReference type="InterPro" id="IPR003959">
    <property type="entry name" value="ATPase_AAA_core"/>
</dbReference>
<dbReference type="Proteomes" id="UP000410984">
    <property type="component" value="Unassembled WGS sequence"/>
</dbReference>
<dbReference type="GO" id="GO:0030163">
    <property type="term" value="P:protein catabolic process"/>
    <property type="evidence" value="ECO:0007669"/>
    <property type="project" value="InterPro"/>
</dbReference>
<dbReference type="SUPFAM" id="SSF52540">
    <property type="entry name" value="P-loop containing nucleoside triphosphate hydrolases"/>
    <property type="match status" value="1"/>
</dbReference>
<keyword evidence="3" id="KW-1185">Reference proteome</keyword>
<dbReference type="InterPro" id="IPR003593">
    <property type="entry name" value="AAA+_ATPase"/>
</dbReference>
<dbReference type="Pfam" id="PF00004">
    <property type="entry name" value="AAA"/>
    <property type="match status" value="1"/>
</dbReference>
<dbReference type="SMART" id="SM00382">
    <property type="entry name" value="AAA"/>
    <property type="match status" value="1"/>
</dbReference>
<dbReference type="GO" id="GO:0004176">
    <property type="term" value="F:ATP-dependent peptidase activity"/>
    <property type="evidence" value="ECO:0007669"/>
    <property type="project" value="InterPro"/>
</dbReference>
<protein>
    <submittedName>
        <fullName evidence="2">Lon protease 1</fullName>
        <ecNumber evidence="2">3.4.21.53</ecNumber>
    </submittedName>
</protein>
<dbReference type="EC" id="3.4.21.53" evidence="2"/>
<dbReference type="EMBL" id="CABFPH010000090">
    <property type="protein sequence ID" value="VUD73882.1"/>
    <property type="molecule type" value="Genomic_DNA"/>
</dbReference>
<keyword evidence="2" id="KW-0645">Protease</keyword>
<accession>A0A509EIH9</accession>
<name>A0A509EIH9_9HYPH</name>
<dbReference type="GO" id="GO:0005524">
    <property type="term" value="F:ATP binding"/>
    <property type="evidence" value="ECO:0007669"/>
    <property type="project" value="InterPro"/>
</dbReference>
<proteinExistence type="predicted"/>
<dbReference type="GO" id="GO:0016887">
    <property type="term" value="F:ATP hydrolysis activity"/>
    <property type="evidence" value="ECO:0007669"/>
    <property type="project" value="InterPro"/>
</dbReference>
<dbReference type="GO" id="GO:0006508">
    <property type="term" value="P:proteolysis"/>
    <property type="evidence" value="ECO:0007669"/>
    <property type="project" value="UniProtKB-KW"/>
</dbReference>
<dbReference type="RefSeq" id="WP_059407724.1">
    <property type="nucleotide sequence ID" value="NZ_CABFPH010000090.1"/>
</dbReference>
<dbReference type="InterPro" id="IPR027065">
    <property type="entry name" value="Lon_Prtase"/>
</dbReference>
<evidence type="ECO:0000313" key="2">
    <source>
        <dbReference type="EMBL" id="VUD73882.1"/>
    </source>
</evidence>
<sequence>MTSDDFQRLARRAARQAAYKESEEHFRRDIVYASNGFPTLGQLFAGAMPAGGTVTEDARRWTSDLLNSAIGKQLSDALKDALELLGSEPCPRYAEEVEALALQEGKFNPNIALEDLCGEIADRATLYGAMLANPQAAARAVALLSDTLHSYAHVAQSDPVAVREIAVTMLQCVALCQRDLVPPIDLELIPSWQLTRSTARRVLEMIASVAAPPEELLRAADPPDDKYADARVIPDDSPVPGFVDARHPTRVVLPTALESKKPAGAARALVGQALPLHRMPDITVLGEHLVARRPWLATQIARILGTLAGRDTVAVPNLLLVGAPGTGKTELARDIAEGLGVPTVVYGCAGIADSSISGTSKQWSTARLSLFTQLLVDNQSGDGIVILDELDKSGATGGHNGSLREAIVAVGELSARRRFFDLGVDGVVDISGVSLVATANDVASLRGPLLDRFAVVEIPGPRRQDLPIVARGIIEKMRSEMGDGRWLGDLDAAELDSLSSWRGGSIRPLRRAVEHLVALRSDRRFAH</sequence>
<dbReference type="Gene3D" id="3.40.50.300">
    <property type="entry name" value="P-loop containing nucleotide triphosphate hydrolases"/>
    <property type="match status" value="1"/>
</dbReference>